<reference evidence="1 2" key="1">
    <citation type="submission" date="2016-07" db="EMBL/GenBank/DDBJ databases">
        <title>Characterization of three bacteriophages infecting bacteria isolated from shrimp culture pond water.</title>
        <authorList>
            <person name="Khoa H.V."/>
        </authorList>
    </citation>
    <scope>NUCLEOTIDE SEQUENCE [LARGE SCALE GENOMIC DNA]</scope>
</reference>
<proteinExistence type="predicted"/>
<dbReference type="EMBL" id="LC168164">
    <property type="protein sequence ID" value="BAV39155.1"/>
    <property type="molecule type" value="Genomic_DNA"/>
</dbReference>
<sequence>MNGKKLRKSFKELTLFLESKRGNVIDKEFMLSCDFELLKFKNSCGILEGLHLDLYQNQGIISINHDTSVYKDFGNRKRNDLIFHLLVSMHLIEQVPSSMMLTEYIDKFIKFYDAFKSCAKSNDSYHIKHTDNLIWNFNQNYFQIFENIKVNRYNHDGGCYVVTSKSNSQIFLWDLSVEYYNKMLNSTDPKDTFKVNSNMDLYKVLLEPKMRDCIIAYKKMRSEIDEMEGLDYLKSNRHQVDILIREFNNTTGHAFLPSLSLNINPKSENYFCLEVVSLQEKLLYLFLEDYYIENKI</sequence>
<evidence type="ECO:0000313" key="1">
    <source>
        <dbReference type="EMBL" id="BAV39155.1"/>
    </source>
</evidence>
<evidence type="ECO:0000313" key="2">
    <source>
        <dbReference type="Proteomes" id="UP000224877"/>
    </source>
</evidence>
<organism evidence="1 2">
    <name type="scientific">Tenacibaculum phage pT24</name>
    <dbReference type="NCBI Taxonomy" id="1880590"/>
    <lineage>
        <taxon>Viruses</taxon>
        <taxon>Duplodnaviria</taxon>
        <taxon>Heunggongvirae</taxon>
        <taxon>Uroviricota</taxon>
        <taxon>Caudoviricetes</taxon>
        <taxon>Kungbxnavirus</taxon>
        <taxon>Kungbxnavirus pT24</taxon>
    </lineage>
</organism>
<dbReference type="Proteomes" id="UP000224877">
    <property type="component" value="Segment"/>
</dbReference>
<protein>
    <submittedName>
        <fullName evidence="1">Uncharacterized protein</fullName>
    </submittedName>
</protein>
<keyword evidence="2" id="KW-1185">Reference proteome</keyword>
<gene>
    <name evidence="1" type="ORF">BPT24_033</name>
</gene>
<name>A0A1B4XWI5_9CAUD</name>
<accession>A0A1B4XWI5</accession>